<evidence type="ECO:0000313" key="3">
    <source>
        <dbReference type="Proteomes" id="UP000232323"/>
    </source>
</evidence>
<organism evidence="2 3">
    <name type="scientific">Chlamydomonas eustigma</name>
    <dbReference type="NCBI Taxonomy" id="1157962"/>
    <lineage>
        <taxon>Eukaryota</taxon>
        <taxon>Viridiplantae</taxon>
        <taxon>Chlorophyta</taxon>
        <taxon>core chlorophytes</taxon>
        <taxon>Chlorophyceae</taxon>
        <taxon>CS clade</taxon>
        <taxon>Chlamydomonadales</taxon>
        <taxon>Chlamydomonadaceae</taxon>
        <taxon>Chlamydomonas</taxon>
    </lineage>
</organism>
<dbReference type="OrthoDB" id="534322at2759"/>
<proteinExistence type="predicted"/>
<dbReference type="AlphaFoldDB" id="A0A250X357"/>
<dbReference type="Proteomes" id="UP000232323">
    <property type="component" value="Unassembled WGS sequence"/>
</dbReference>
<reference evidence="2 3" key="1">
    <citation type="submission" date="2017-08" db="EMBL/GenBank/DDBJ databases">
        <title>Acidophilic green algal genome provides insights into adaptation to an acidic environment.</title>
        <authorList>
            <person name="Hirooka S."/>
            <person name="Hirose Y."/>
            <person name="Kanesaki Y."/>
            <person name="Higuchi S."/>
            <person name="Fujiwara T."/>
            <person name="Onuma R."/>
            <person name="Era A."/>
            <person name="Ohbayashi R."/>
            <person name="Uzuka A."/>
            <person name="Nozaki H."/>
            <person name="Yoshikawa H."/>
            <person name="Miyagishima S.Y."/>
        </authorList>
    </citation>
    <scope>NUCLEOTIDE SEQUENCE [LARGE SCALE GENOMIC DNA]</scope>
    <source>
        <strain evidence="2 3">NIES-2499</strain>
    </source>
</reference>
<protein>
    <submittedName>
        <fullName evidence="2">Uncharacterized protein</fullName>
    </submittedName>
</protein>
<feature type="coiled-coil region" evidence="1">
    <location>
        <begin position="169"/>
        <end position="196"/>
    </location>
</feature>
<keyword evidence="1" id="KW-0175">Coiled coil</keyword>
<gene>
    <name evidence="2" type="ORF">CEUSTIGMA_g4778.t1</name>
</gene>
<evidence type="ECO:0000256" key="1">
    <source>
        <dbReference type="SAM" id="Coils"/>
    </source>
</evidence>
<accession>A0A250X357</accession>
<dbReference type="EMBL" id="BEGY01000024">
    <property type="protein sequence ID" value="GAX77332.1"/>
    <property type="molecule type" value="Genomic_DNA"/>
</dbReference>
<keyword evidence="3" id="KW-1185">Reference proteome</keyword>
<name>A0A250X357_9CHLO</name>
<comment type="caution">
    <text evidence="2">The sequence shown here is derived from an EMBL/GenBank/DDBJ whole genome shotgun (WGS) entry which is preliminary data.</text>
</comment>
<sequence>MFLASRSLQSARPLKSSSVRRVNDHGFSCNCRKHVPSQSTVCSRAIVIEDSTVDDSVIEAAKDPIISELADRILEAEAELKSLFEPGKAMPSAGSVAKKRQAIMDMKSLLATRLNGQELTVNAEASDNEAERARRLFLETQVERSLQRQQRSKSGEDVSKSANNSNFELTLLEVENERLRDKAERLLLRQQMLEDIAEGYQLVTREGGRLIWRMPSVSS</sequence>
<evidence type="ECO:0000313" key="2">
    <source>
        <dbReference type="EMBL" id="GAX77332.1"/>
    </source>
</evidence>